<comment type="cofactor">
    <cofactor evidence="5">
        <name>FAD</name>
        <dbReference type="ChEBI" id="CHEBI:57692"/>
    </cofactor>
</comment>
<dbReference type="InterPro" id="IPR016164">
    <property type="entry name" value="FAD-linked_Oxase-like_C"/>
</dbReference>
<feature type="region of interest" description="Disordered" evidence="7">
    <location>
        <begin position="496"/>
        <end position="515"/>
    </location>
</feature>
<dbReference type="InterPro" id="IPR036318">
    <property type="entry name" value="FAD-bd_PCMH-like_sf"/>
</dbReference>
<dbReference type="GO" id="GO:0008609">
    <property type="term" value="F:alkylglycerone-phosphate synthase activity"/>
    <property type="evidence" value="ECO:0007669"/>
    <property type="project" value="InterPro"/>
</dbReference>
<dbReference type="PROSITE" id="PS51387">
    <property type="entry name" value="FAD_PCMH"/>
    <property type="match status" value="1"/>
</dbReference>
<dbReference type="EMBL" id="WOGT01000012">
    <property type="protein sequence ID" value="MUN56002.1"/>
    <property type="molecule type" value="Genomic_DNA"/>
</dbReference>
<dbReference type="InterPro" id="IPR004113">
    <property type="entry name" value="FAD-bd_oxidored_4_C"/>
</dbReference>
<sequence>MIDSRSPLSRQEILAELGNCLPSERIETNETALKEASIDRFKKYQSVHEIFNAPLPVAIAYATSTEDVVAILELADRYLINIVPRSGRTGTEGGLETSVSDTIVLDISRMNQVLSVDPENMQVTVEAGVQLQTLEDQLRAQGLTTGHSPQSKPLAQYGGLVATRSIGQFSTLYGAIEDMVMGLEAVFPGGHTARIKSVPRRAAGPDIRHVLIGNEGALAVITEVTLKVFRYFPENDEFHGALVDDMRTGVAILREVITNGFRPSVARLYSPEDANQHFPHFSEGKCVVIFVAEGPKSIVEATSTEIRRVLGQHVHQDVDPDLIEDWFQNLNWGPDKIEAEKKAMLDNQHLGYTTEVSASWSQVTDLYDAVIRRIRTEYPYAKDLTMLGGHSSHSYQTGTNMYFVYDYHIDASPEEEIEKYHIPLNAIIVEEALRHGGSIVHHHGIGKYRSPWTQQEHGSAYQILTAIKNAFDPNGVMNSGTIIPVEGAIQAAAAHPDQQLDQWASENRGREDSAS</sequence>
<keyword evidence="3 5" id="KW-0274">FAD</keyword>
<dbReference type="Proteomes" id="UP000462152">
    <property type="component" value="Unassembled WGS sequence"/>
</dbReference>
<dbReference type="Gene3D" id="3.30.465.10">
    <property type="match status" value="1"/>
</dbReference>
<dbReference type="Gene3D" id="1.10.45.10">
    <property type="entry name" value="Vanillyl-alcohol Oxidase, Chain A, domain 4"/>
    <property type="match status" value="1"/>
</dbReference>
<dbReference type="InterPro" id="IPR016169">
    <property type="entry name" value="FAD-bd_PCMH_sub2"/>
</dbReference>
<reference evidence="9 10" key="1">
    <citation type="submission" date="2019-12" db="EMBL/GenBank/DDBJ databases">
        <authorList>
            <person name="Li J."/>
            <person name="Shi Y."/>
            <person name="Xu G."/>
            <person name="Xiao D."/>
            <person name="Ran X."/>
        </authorList>
    </citation>
    <scope>NUCLEOTIDE SEQUENCE [LARGE SCALE GENOMIC DNA]</scope>
    <source>
        <strain evidence="9 10">JCM 15915</strain>
    </source>
</reference>
<evidence type="ECO:0000256" key="2">
    <source>
        <dbReference type="ARBA" id="ARBA00022630"/>
    </source>
</evidence>
<dbReference type="RefSeq" id="WP_129316065.1">
    <property type="nucleotide sequence ID" value="NZ_NOIQ01000017.1"/>
</dbReference>
<evidence type="ECO:0000256" key="4">
    <source>
        <dbReference type="PIRSR" id="PIRSR625650-1"/>
    </source>
</evidence>
<evidence type="ECO:0000256" key="7">
    <source>
        <dbReference type="SAM" id="MobiDB-lite"/>
    </source>
</evidence>
<gene>
    <name evidence="9" type="ORF">GMA10_12420</name>
</gene>
<dbReference type="InterPro" id="IPR016171">
    <property type="entry name" value="Vanillyl_alc_oxidase_C-sub2"/>
</dbReference>
<feature type="active site" description="Proton donor/acceptor" evidence="4">
    <location>
        <position position="402"/>
    </location>
</feature>
<comment type="caution">
    <text evidence="9">The sequence shown here is derived from an EMBL/GenBank/DDBJ whole genome shotgun (WGS) entry which is preliminary data.</text>
</comment>
<accession>A0A7M3SW37</accession>
<dbReference type="Pfam" id="PF02913">
    <property type="entry name" value="FAD-oxidase_C"/>
    <property type="match status" value="1"/>
</dbReference>
<evidence type="ECO:0000256" key="3">
    <source>
        <dbReference type="ARBA" id="ARBA00022827"/>
    </source>
</evidence>
<dbReference type="InterPro" id="IPR016166">
    <property type="entry name" value="FAD-bd_PCMH"/>
</dbReference>
<dbReference type="InterPro" id="IPR025650">
    <property type="entry name" value="Alkyl-DHAP_Synthase"/>
</dbReference>
<dbReference type="OrthoDB" id="9811557at2"/>
<evidence type="ECO:0000259" key="8">
    <source>
        <dbReference type="PROSITE" id="PS51387"/>
    </source>
</evidence>
<proteinExistence type="inferred from homology"/>
<dbReference type="AlphaFoldDB" id="A0A7M3SW37"/>
<dbReference type="Pfam" id="PF01565">
    <property type="entry name" value="FAD_binding_4"/>
    <property type="match status" value="1"/>
</dbReference>
<dbReference type="GO" id="GO:0071949">
    <property type="term" value="F:FAD binding"/>
    <property type="evidence" value="ECO:0007669"/>
    <property type="project" value="InterPro"/>
</dbReference>
<comment type="similarity">
    <text evidence="1">Belongs to the FAD-binding oxidoreductase/transferase type 4 family.</text>
</comment>
<evidence type="ECO:0000256" key="6">
    <source>
        <dbReference type="PIRSR" id="PIRSR625650-4"/>
    </source>
</evidence>
<organism evidence="9 10">
    <name type="scientific">Rothia koreensis</name>
    <dbReference type="NCBI Taxonomy" id="592378"/>
    <lineage>
        <taxon>Bacteria</taxon>
        <taxon>Bacillati</taxon>
        <taxon>Actinomycetota</taxon>
        <taxon>Actinomycetes</taxon>
        <taxon>Micrococcales</taxon>
        <taxon>Micrococcaceae</taxon>
        <taxon>Rothia</taxon>
    </lineage>
</organism>
<evidence type="ECO:0000313" key="9">
    <source>
        <dbReference type="EMBL" id="MUN56002.1"/>
    </source>
</evidence>
<dbReference type="PANTHER" id="PTHR46568">
    <property type="entry name" value="ALKYLDIHYDROXYACETONEPHOSPHATE SYNTHASE, PEROXISOMAL"/>
    <property type="match status" value="1"/>
</dbReference>
<dbReference type="SUPFAM" id="SSF56176">
    <property type="entry name" value="FAD-binding/transporter-associated domain-like"/>
    <property type="match status" value="1"/>
</dbReference>
<keyword evidence="10" id="KW-1185">Reference proteome</keyword>
<evidence type="ECO:0000256" key="1">
    <source>
        <dbReference type="ARBA" id="ARBA00008000"/>
    </source>
</evidence>
<dbReference type="Gene3D" id="3.40.462.40">
    <property type="entry name" value="FAD-linked oxidase, cap domain/gating helix"/>
    <property type="match status" value="1"/>
</dbReference>
<dbReference type="GO" id="GO:0008610">
    <property type="term" value="P:lipid biosynthetic process"/>
    <property type="evidence" value="ECO:0007669"/>
    <property type="project" value="InterPro"/>
</dbReference>
<feature type="binding site" evidence="5">
    <location>
        <begin position="215"/>
        <end position="221"/>
    </location>
    <ligand>
        <name>FAD</name>
        <dbReference type="ChEBI" id="CHEBI:57692"/>
    </ligand>
</feature>
<dbReference type="InterPro" id="IPR006094">
    <property type="entry name" value="Oxid_FAD_bind_N"/>
</dbReference>
<name>A0A7M3SW37_9MICC</name>
<feature type="domain" description="FAD-binding PCMH-type" evidence="8">
    <location>
        <begin position="52"/>
        <end position="231"/>
    </location>
</feature>
<evidence type="ECO:0000256" key="5">
    <source>
        <dbReference type="PIRSR" id="PIRSR625650-3"/>
    </source>
</evidence>
<dbReference type="Gene3D" id="3.30.70.3450">
    <property type="match status" value="1"/>
</dbReference>
<dbReference type="SUPFAM" id="SSF55103">
    <property type="entry name" value="FAD-linked oxidases, C-terminal domain"/>
    <property type="match status" value="1"/>
</dbReference>
<keyword evidence="2" id="KW-0285">Flavoprotein</keyword>
<protein>
    <submittedName>
        <fullName evidence="9">FAD-binding protein</fullName>
    </submittedName>
</protein>
<evidence type="ECO:0000313" key="10">
    <source>
        <dbReference type="Proteomes" id="UP000462152"/>
    </source>
</evidence>
<dbReference type="PANTHER" id="PTHR46568:SF1">
    <property type="entry name" value="ALKYLDIHYDROXYACETONEPHOSPHATE SYNTHASE, PEROXISOMAL"/>
    <property type="match status" value="1"/>
</dbReference>
<feature type="site" description="Important for enzyme activity" evidence="6">
    <location>
        <position position="267"/>
    </location>
</feature>